<sequence>MNRKKANYSIIDKILNYSIMDDKTEIIKRHLTLSHYINANEITSFQKKCIDEIRVRLKDTLKLYPDYDTDFSILRWIMGYDYDINVIVPKMKVSIETLVALDIKNIKFEVPEDINEHIVKYSPAAQFFPGGIMGLDKNGNAIIVQPLAKAIPKLLVKTEKASLLHHLSIVEIEMAFTLIREEEKKRNTKLGAMIIMDLDGFSTDLLYMPAVRIYLSLLSLLQDLFPDFARSLYIINCPKIIGQLLMLVRPVLAKQTREKIKILGDNWRDVLREELGEEHLYPQWGGNKKICGKYEKINIRPGGIPPDNLLFTEERLNNNFNLKNLNKINIPAGSIKNITVRANKGQQLLWYFTCPKDIDFKILLKGITQWPNFRISTEFVPEFGNFIARESGEYEFIFDNSYGTFFSKNVYYIIYAK</sequence>
<dbReference type="InterPro" id="IPR051064">
    <property type="entry name" value="SEC14/CRAL-TRIO_domain"/>
</dbReference>
<dbReference type="Pfam" id="PF00650">
    <property type="entry name" value="CRAL_TRIO"/>
    <property type="match status" value="1"/>
</dbReference>
<dbReference type="InterPro" id="IPR001251">
    <property type="entry name" value="CRAL-TRIO_dom"/>
</dbReference>
<dbReference type="CDD" id="cd00170">
    <property type="entry name" value="SEC14"/>
    <property type="match status" value="1"/>
</dbReference>
<dbReference type="SMART" id="SM00516">
    <property type="entry name" value="SEC14"/>
    <property type="match status" value="1"/>
</dbReference>
<dbReference type="SUPFAM" id="SSF101576">
    <property type="entry name" value="Supernatant protein factor (SPF), C-terminal domain"/>
    <property type="match status" value="1"/>
</dbReference>
<protein>
    <submittedName>
        <fullName evidence="4">CRAL-TRIO domain-containing protein</fullName>
    </submittedName>
</protein>
<reference evidence="3" key="1">
    <citation type="submission" date="2014-07" db="EMBL/GenBank/DDBJ databases">
        <authorList>
            <person name="Martin A.A"/>
            <person name="De Silva N."/>
        </authorList>
    </citation>
    <scope>NUCLEOTIDE SEQUENCE</scope>
</reference>
<dbReference type="InterPro" id="IPR009038">
    <property type="entry name" value="GOLD_dom"/>
</dbReference>
<dbReference type="PROSITE" id="PS50866">
    <property type="entry name" value="GOLD"/>
    <property type="match status" value="1"/>
</dbReference>
<keyword evidence="3" id="KW-1185">Reference proteome</keyword>
<organism evidence="3 4">
    <name type="scientific">Strongyloides venezuelensis</name>
    <name type="common">Threadworm</name>
    <dbReference type="NCBI Taxonomy" id="75913"/>
    <lineage>
        <taxon>Eukaryota</taxon>
        <taxon>Metazoa</taxon>
        <taxon>Ecdysozoa</taxon>
        <taxon>Nematoda</taxon>
        <taxon>Chromadorea</taxon>
        <taxon>Rhabditida</taxon>
        <taxon>Tylenchina</taxon>
        <taxon>Panagrolaimomorpha</taxon>
        <taxon>Strongyloidoidea</taxon>
        <taxon>Strongyloididae</taxon>
        <taxon>Strongyloides</taxon>
    </lineage>
</organism>
<proteinExistence type="predicted"/>
<dbReference type="Proteomes" id="UP000035680">
    <property type="component" value="Unassembled WGS sequence"/>
</dbReference>
<name>A0A0K0FHN2_STRVS</name>
<dbReference type="WBParaSite" id="SVE_0839700.1">
    <property type="protein sequence ID" value="SVE_0839700.1"/>
    <property type="gene ID" value="SVE_0839700"/>
</dbReference>
<dbReference type="InterPro" id="IPR036598">
    <property type="entry name" value="GOLD_dom_sf"/>
</dbReference>
<feature type="domain" description="GOLD" evidence="2">
    <location>
        <begin position="313"/>
        <end position="416"/>
    </location>
</feature>
<reference evidence="4" key="2">
    <citation type="submission" date="2015-08" db="UniProtKB">
        <authorList>
            <consortium name="WormBaseParasite"/>
        </authorList>
    </citation>
    <scope>IDENTIFICATION</scope>
</reference>
<dbReference type="AlphaFoldDB" id="A0A0K0FHN2"/>
<dbReference type="STRING" id="75913.A0A0K0FHN2"/>
<feature type="domain" description="CRAL-TRIO" evidence="1">
    <location>
        <begin position="120"/>
        <end position="292"/>
    </location>
</feature>
<dbReference type="PROSITE" id="PS50191">
    <property type="entry name" value="CRAL_TRIO"/>
    <property type="match status" value="1"/>
</dbReference>
<evidence type="ECO:0000259" key="1">
    <source>
        <dbReference type="PROSITE" id="PS50191"/>
    </source>
</evidence>
<dbReference type="SUPFAM" id="SSF52087">
    <property type="entry name" value="CRAL/TRIO domain"/>
    <property type="match status" value="1"/>
</dbReference>
<evidence type="ECO:0000313" key="3">
    <source>
        <dbReference type="Proteomes" id="UP000035680"/>
    </source>
</evidence>
<dbReference type="InterPro" id="IPR036865">
    <property type="entry name" value="CRAL-TRIO_dom_sf"/>
</dbReference>
<dbReference type="Gene3D" id="3.40.525.10">
    <property type="entry name" value="CRAL-TRIO lipid binding domain"/>
    <property type="match status" value="1"/>
</dbReference>
<dbReference type="Gene3D" id="2.60.120.680">
    <property type="entry name" value="GOLD domain"/>
    <property type="match status" value="1"/>
</dbReference>
<dbReference type="GO" id="GO:0005737">
    <property type="term" value="C:cytoplasm"/>
    <property type="evidence" value="ECO:0007669"/>
    <property type="project" value="TreeGrafter"/>
</dbReference>
<evidence type="ECO:0000259" key="2">
    <source>
        <dbReference type="PROSITE" id="PS50866"/>
    </source>
</evidence>
<evidence type="ECO:0000313" key="4">
    <source>
        <dbReference type="WBParaSite" id="SVE_0839700.1"/>
    </source>
</evidence>
<accession>A0A0K0FHN2</accession>
<dbReference type="PANTHER" id="PTHR23324">
    <property type="entry name" value="SEC14 RELATED PROTEIN"/>
    <property type="match status" value="1"/>
</dbReference>
<dbReference type="PANTHER" id="PTHR23324:SF7">
    <property type="entry name" value="CRAL-TRIO DOMAIN-CONTAINING PROTEIN"/>
    <property type="match status" value="1"/>
</dbReference>